<dbReference type="RefSeq" id="WP_260215848.1">
    <property type="nucleotide sequence ID" value="NZ_JAJAGO010000001.1"/>
</dbReference>
<dbReference type="NCBIfam" id="NF005720">
    <property type="entry name" value="PRK07538.1"/>
    <property type="match status" value="1"/>
</dbReference>
<evidence type="ECO:0000313" key="5">
    <source>
        <dbReference type="Proteomes" id="UP001156389"/>
    </source>
</evidence>
<keyword evidence="5" id="KW-1185">Reference proteome</keyword>
<reference evidence="4 5" key="1">
    <citation type="submission" date="2021-10" db="EMBL/GenBank/DDBJ databases">
        <title>Streptomyces gossypii sp. nov., isolated from soil collected from cotton field.</title>
        <authorList>
            <person name="Ge X."/>
            <person name="Chen X."/>
            <person name="Liu W."/>
        </authorList>
    </citation>
    <scope>NUCLEOTIDE SEQUENCE [LARGE SCALE GENOMIC DNA]</scope>
    <source>
        <strain evidence="4 5">N2-109</strain>
    </source>
</reference>
<dbReference type="Gene3D" id="3.50.50.60">
    <property type="entry name" value="FAD/NAD(P)-binding domain"/>
    <property type="match status" value="1"/>
</dbReference>
<name>A0ABT2JM01_9ACTN</name>
<organism evidence="4 5">
    <name type="scientific">Streptomyces gossypii</name>
    <dbReference type="NCBI Taxonomy" id="2883101"/>
    <lineage>
        <taxon>Bacteria</taxon>
        <taxon>Bacillati</taxon>
        <taxon>Actinomycetota</taxon>
        <taxon>Actinomycetes</taxon>
        <taxon>Kitasatosporales</taxon>
        <taxon>Streptomycetaceae</taxon>
        <taxon>Streptomyces</taxon>
    </lineage>
</organism>
<dbReference type="SUPFAM" id="SSF51905">
    <property type="entry name" value="FAD/NAD(P)-binding domain"/>
    <property type="match status" value="1"/>
</dbReference>
<evidence type="ECO:0000256" key="1">
    <source>
        <dbReference type="ARBA" id="ARBA00023002"/>
    </source>
</evidence>
<evidence type="ECO:0000313" key="4">
    <source>
        <dbReference type="EMBL" id="MCT2588912.1"/>
    </source>
</evidence>
<sequence>MVTALGAEIPVKDLRVLIVGAGIGGLSTALSLHAAGVGGGITVVDASERLLPVGAGINLQPHAVRELTELGLGEQLAAVSAEPRRLLLTDRHGNRITAHPRGRFAGYRWPQLSVHRGELQRILLDAVKKRLGPGAVRTALTLEGFEERADGVTGLLRDRGSSAGPAAELDADVLIGADGLHSAVRRQLHPGEGEPCWNGIRMWRGVTHAPPPLDGSTMIVAGSYRPARVVVYPLGDGQVNWVAEVRLPASSAVPGADWSRQGRLADVLPYFEDWRIAGLDIAALLRGAPSILDYPMVDRDPLSRWGRGRVTLLGDAAHPMLPVGSNGGSQAVLDARVFARELARELAGGSRPGSPSGRRPDPAAALRAYETERLGPANEIASACRDMPSDRVLNTVAERAPDGFRHIGEVLTAAELTGMREGMRRTTDMDVSALNSRPSWSVRTGAPGGS</sequence>
<dbReference type="InterPro" id="IPR050493">
    <property type="entry name" value="FAD-dep_Monooxygenase_BioMet"/>
</dbReference>
<dbReference type="EMBL" id="JAJAGO010000001">
    <property type="protein sequence ID" value="MCT2588912.1"/>
    <property type="molecule type" value="Genomic_DNA"/>
</dbReference>
<dbReference type="PRINTS" id="PR00420">
    <property type="entry name" value="RNGMNOXGNASE"/>
</dbReference>
<dbReference type="InterPro" id="IPR036188">
    <property type="entry name" value="FAD/NAD-bd_sf"/>
</dbReference>
<comment type="caution">
    <text evidence="4">The sequence shown here is derived from an EMBL/GenBank/DDBJ whole genome shotgun (WGS) entry which is preliminary data.</text>
</comment>
<keyword evidence="1" id="KW-0560">Oxidoreductase</keyword>
<evidence type="ECO:0000259" key="3">
    <source>
        <dbReference type="Pfam" id="PF01494"/>
    </source>
</evidence>
<dbReference type="PANTHER" id="PTHR13789">
    <property type="entry name" value="MONOOXYGENASE"/>
    <property type="match status" value="1"/>
</dbReference>
<accession>A0ABT2JM01</accession>
<keyword evidence="2" id="KW-0503">Monooxygenase</keyword>
<feature type="domain" description="FAD-binding" evidence="3">
    <location>
        <begin position="14"/>
        <end position="189"/>
    </location>
</feature>
<dbReference type="Gene3D" id="3.30.9.30">
    <property type="match status" value="1"/>
</dbReference>
<gene>
    <name evidence="4" type="ORF">LHJ74_03005</name>
</gene>
<feature type="domain" description="FAD-binding" evidence="3">
    <location>
        <begin position="302"/>
        <end position="349"/>
    </location>
</feature>
<dbReference type="Proteomes" id="UP001156389">
    <property type="component" value="Unassembled WGS sequence"/>
</dbReference>
<evidence type="ECO:0000256" key="2">
    <source>
        <dbReference type="ARBA" id="ARBA00023033"/>
    </source>
</evidence>
<proteinExistence type="predicted"/>
<protein>
    <submittedName>
        <fullName evidence="4">Flavin-dependent oxidoreductase</fullName>
    </submittedName>
</protein>
<dbReference type="Pfam" id="PF01494">
    <property type="entry name" value="FAD_binding_3"/>
    <property type="match status" value="2"/>
</dbReference>
<dbReference type="SUPFAM" id="SSF54373">
    <property type="entry name" value="FAD-linked reductases, C-terminal domain"/>
    <property type="match status" value="1"/>
</dbReference>
<dbReference type="PANTHER" id="PTHR13789:SF268">
    <property type="entry name" value="5-METHYLPHENAZINE-1-CARBOXYLATE 1-MONOOXYGENASE"/>
    <property type="match status" value="1"/>
</dbReference>
<dbReference type="InterPro" id="IPR002938">
    <property type="entry name" value="FAD-bd"/>
</dbReference>